<feature type="domain" description="Ribosome maturation factor RimP C-terminal" evidence="5">
    <location>
        <begin position="87"/>
        <end position="158"/>
    </location>
</feature>
<dbReference type="PANTHER" id="PTHR33867:SF1">
    <property type="entry name" value="RIBOSOME MATURATION FACTOR RIMP"/>
    <property type="match status" value="1"/>
</dbReference>
<dbReference type="Pfam" id="PF02576">
    <property type="entry name" value="RimP_N"/>
    <property type="match status" value="1"/>
</dbReference>
<name>A0AAE3LJQ2_9BACT</name>
<dbReference type="EMBL" id="JAOTPL010000003">
    <property type="protein sequence ID" value="MCU7693614.1"/>
    <property type="molecule type" value="Genomic_DNA"/>
</dbReference>
<dbReference type="Proteomes" id="UP001209317">
    <property type="component" value="Unassembled WGS sequence"/>
</dbReference>
<proteinExistence type="inferred from homology"/>
<comment type="subcellular location">
    <subcellularLocation>
        <location evidence="3">Cytoplasm</location>
    </subcellularLocation>
</comment>
<dbReference type="SUPFAM" id="SSF75420">
    <property type="entry name" value="YhbC-like, N-terminal domain"/>
    <property type="match status" value="1"/>
</dbReference>
<evidence type="ECO:0000313" key="6">
    <source>
        <dbReference type="EMBL" id="MCU7693614.1"/>
    </source>
</evidence>
<dbReference type="PANTHER" id="PTHR33867">
    <property type="entry name" value="RIBOSOME MATURATION FACTOR RIMP"/>
    <property type="match status" value="1"/>
</dbReference>
<evidence type="ECO:0000256" key="1">
    <source>
        <dbReference type="ARBA" id="ARBA00022490"/>
    </source>
</evidence>
<reference evidence="6" key="1">
    <citation type="submission" date="2022-10" db="EMBL/GenBank/DDBJ databases">
        <authorList>
            <person name="Kim H.S."/>
            <person name="Kim J.-S."/>
            <person name="Suh M.K."/>
            <person name="Eom M.K."/>
            <person name="Lee J.-S."/>
        </authorList>
    </citation>
    <scope>NUCLEOTIDE SEQUENCE</scope>
    <source>
        <strain evidence="6">LIP-5</strain>
    </source>
</reference>
<comment type="caution">
    <text evidence="6">The sequence shown here is derived from an EMBL/GenBank/DDBJ whole genome shotgun (WGS) entry which is preliminary data.</text>
</comment>
<evidence type="ECO:0000259" key="5">
    <source>
        <dbReference type="Pfam" id="PF17384"/>
    </source>
</evidence>
<dbReference type="GO" id="GO:0005829">
    <property type="term" value="C:cytosol"/>
    <property type="evidence" value="ECO:0007669"/>
    <property type="project" value="TreeGrafter"/>
</dbReference>
<evidence type="ECO:0000313" key="7">
    <source>
        <dbReference type="Proteomes" id="UP001209317"/>
    </source>
</evidence>
<dbReference type="Gene3D" id="3.30.300.70">
    <property type="entry name" value="RimP-like superfamily, N-terminal"/>
    <property type="match status" value="1"/>
</dbReference>
<dbReference type="RefSeq" id="WP_263037101.1">
    <property type="nucleotide sequence ID" value="NZ_JAOTPL010000003.1"/>
</dbReference>
<dbReference type="GO" id="GO:0000028">
    <property type="term" value="P:ribosomal small subunit assembly"/>
    <property type="evidence" value="ECO:0007669"/>
    <property type="project" value="TreeGrafter"/>
</dbReference>
<keyword evidence="2 3" id="KW-0690">Ribosome biogenesis</keyword>
<sequence>MEKEILLEKVQGWTEEIIGPEPEYFLVSAKIKPTNNIKLYLDGDNGINIDKCIQINRALRTMIDESGIFPEGDFSLEVSSPGIDEPLKSVRQYRKNTGRLVEVTFLNEDEKPRTGKLVAVEDSGITIEETTGKGKKAIVHNVDIAFDQIKKTIVQIQF</sequence>
<dbReference type="CDD" id="cd01734">
    <property type="entry name" value="YlxS_C"/>
    <property type="match status" value="1"/>
</dbReference>
<dbReference type="InterPro" id="IPR036847">
    <property type="entry name" value="RimP_C_sf"/>
</dbReference>
<dbReference type="AlphaFoldDB" id="A0AAE3LJQ2"/>
<comment type="similarity">
    <text evidence="3">Belongs to the RimP family.</text>
</comment>
<dbReference type="Pfam" id="PF17384">
    <property type="entry name" value="DUF150_C"/>
    <property type="match status" value="1"/>
</dbReference>
<keyword evidence="7" id="KW-1185">Reference proteome</keyword>
<keyword evidence="1 3" id="KW-0963">Cytoplasm</keyword>
<comment type="function">
    <text evidence="3">Required for maturation of 30S ribosomal subunits.</text>
</comment>
<gene>
    <name evidence="3" type="primary">rimP</name>
    <name evidence="6" type="ORF">OD355_03685</name>
</gene>
<dbReference type="InterPro" id="IPR003728">
    <property type="entry name" value="Ribosome_maturation_RimP"/>
</dbReference>
<dbReference type="InterPro" id="IPR035956">
    <property type="entry name" value="RimP_N_sf"/>
</dbReference>
<dbReference type="InterPro" id="IPR028989">
    <property type="entry name" value="RimP_N"/>
</dbReference>
<protein>
    <recommendedName>
        <fullName evidence="3">Ribosome maturation factor RimP</fullName>
    </recommendedName>
</protein>
<evidence type="ECO:0000256" key="3">
    <source>
        <dbReference type="HAMAP-Rule" id="MF_01077"/>
    </source>
</evidence>
<dbReference type="HAMAP" id="MF_01077">
    <property type="entry name" value="RimP"/>
    <property type="match status" value="1"/>
</dbReference>
<evidence type="ECO:0000259" key="4">
    <source>
        <dbReference type="Pfam" id="PF02576"/>
    </source>
</evidence>
<feature type="domain" description="Ribosome maturation factor RimP N-terminal" evidence="4">
    <location>
        <begin position="35"/>
        <end position="84"/>
    </location>
</feature>
<evidence type="ECO:0000256" key="2">
    <source>
        <dbReference type="ARBA" id="ARBA00022517"/>
    </source>
</evidence>
<accession>A0AAE3LJQ2</accession>
<organism evidence="6 7">
    <name type="scientific">Haoranjiania flava</name>
    <dbReference type="NCBI Taxonomy" id="1856322"/>
    <lineage>
        <taxon>Bacteria</taxon>
        <taxon>Pseudomonadati</taxon>
        <taxon>Bacteroidota</taxon>
        <taxon>Chitinophagia</taxon>
        <taxon>Chitinophagales</taxon>
        <taxon>Chitinophagaceae</taxon>
        <taxon>Haoranjiania</taxon>
    </lineage>
</organism>
<dbReference type="GO" id="GO:0006412">
    <property type="term" value="P:translation"/>
    <property type="evidence" value="ECO:0007669"/>
    <property type="project" value="TreeGrafter"/>
</dbReference>
<dbReference type="SUPFAM" id="SSF74942">
    <property type="entry name" value="YhbC-like, C-terminal domain"/>
    <property type="match status" value="1"/>
</dbReference>
<dbReference type="InterPro" id="IPR028998">
    <property type="entry name" value="RimP_C"/>
</dbReference>